<accession>A0A8S9QY41</accession>
<dbReference type="InterPro" id="IPR012340">
    <property type="entry name" value="NA-bd_OB-fold"/>
</dbReference>
<evidence type="ECO:0000313" key="3">
    <source>
        <dbReference type="Proteomes" id="UP000712600"/>
    </source>
</evidence>
<gene>
    <name evidence="2" type="ORF">F2Q69_00016517</name>
</gene>
<dbReference type="SUPFAM" id="SSF50249">
    <property type="entry name" value="Nucleic acid-binding proteins"/>
    <property type="match status" value="1"/>
</dbReference>
<dbReference type="EMBL" id="QGKX02000996">
    <property type="protein sequence ID" value="KAF3557924.1"/>
    <property type="molecule type" value="Genomic_DNA"/>
</dbReference>
<name>A0A8S9QY41_BRACR</name>
<comment type="caution">
    <text evidence="2">The sequence shown here is derived from an EMBL/GenBank/DDBJ whole genome shotgun (WGS) entry which is preliminary data.</text>
</comment>
<protein>
    <recommendedName>
        <fullName evidence="4">Replication factor A C-terminal domain-containing protein</fullName>
    </recommendedName>
</protein>
<sequence length="348" mass="38335">MGSSPSMYSPTTTKSQSSLSVKHQPHLWRIRLPRYSKTAEVRFLKFWESKNVKKGGQLMGADFLLVDEKSTPVSSSLTTPVNVCVSLFDGLAFAFHSKLDSHGSEPKVLVFTSINPQLVGAIGIENYEKLIGDGSDQTPSSSKLPHAQKMEPLTISKLNQYVITSEPQTDKGWCYIRCSKCSTKLQGEISSFTCLFYDKTNVVAAALMYRVELSVSDLKDDAVFVAFDMEIVTLTSIQASEAAQILLKLGKFNFTSKHQTFTIPRIITDKQRPPLPDFFIHVVVASGVGAEGGEPTSANHQPSSSVVAGLVHSASTIPILTHTTRIEKRSPAWHSYSCRNNTPTYYAY</sequence>
<dbReference type="AlphaFoldDB" id="A0A8S9QY41"/>
<proteinExistence type="predicted"/>
<dbReference type="Proteomes" id="UP000712600">
    <property type="component" value="Unassembled WGS sequence"/>
</dbReference>
<feature type="region of interest" description="Disordered" evidence="1">
    <location>
        <begin position="1"/>
        <end position="20"/>
    </location>
</feature>
<reference evidence="2" key="1">
    <citation type="submission" date="2019-12" db="EMBL/GenBank/DDBJ databases">
        <title>Genome sequencing and annotation of Brassica cretica.</title>
        <authorList>
            <person name="Studholme D.J."/>
            <person name="Sarris P."/>
        </authorList>
    </citation>
    <scope>NUCLEOTIDE SEQUENCE</scope>
    <source>
        <strain evidence="2">PFS-109/04</strain>
        <tissue evidence="2">Leaf</tissue>
    </source>
</reference>
<evidence type="ECO:0000313" key="2">
    <source>
        <dbReference type="EMBL" id="KAF3557924.1"/>
    </source>
</evidence>
<dbReference type="Gene3D" id="2.40.50.140">
    <property type="entry name" value="Nucleic acid-binding proteins"/>
    <property type="match status" value="1"/>
</dbReference>
<evidence type="ECO:0000256" key="1">
    <source>
        <dbReference type="SAM" id="MobiDB-lite"/>
    </source>
</evidence>
<organism evidence="2 3">
    <name type="scientific">Brassica cretica</name>
    <name type="common">Mustard</name>
    <dbReference type="NCBI Taxonomy" id="69181"/>
    <lineage>
        <taxon>Eukaryota</taxon>
        <taxon>Viridiplantae</taxon>
        <taxon>Streptophyta</taxon>
        <taxon>Embryophyta</taxon>
        <taxon>Tracheophyta</taxon>
        <taxon>Spermatophyta</taxon>
        <taxon>Magnoliopsida</taxon>
        <taxon>eudicotyledons</taxon>
        <taxon>Gunneridae</taxon>
        <taxon>Pentapetalae</taxon>
        <taxon>rosids</taxon>
        <taxon>malvids</taxon>
        <taxon>Brassicales</taxon>
        <taxon>Brassicaceae</taxon>
        <taxon>Brassiceae</taxon>
        <taxon>Brassica</taxon>
    </lineage>
</organism>
<evidence type="ECO:0008006" key="4">
    <source>
        <dbReference type="Google" id="ProtNLM"/>
    </source>
</evidence>